<dbReference type="Pfam" id="PF11716">
    <property type="entry name" value="MDMPI_N"/>
    <property type="match status" value="1"/>
</dbReference>
<accession>A0A8J3YNL5</accession>
<dbReference type="InterPro" id="IPR036527">
    <property type="entry name" value="SCP2_sterol-bd_dom_sf"/>
</dbReference>
<keyword evidence="2" id="KW-0413">Isomerase</keyword>
<dbReference type="GO" id="GO:0046872">
    <property type="term" value="F:metal ion binding"/>
    <property type="evidence" value="ECO:0007669"/>
    <property type="project" value="InterPro"/>
</dbReference>
<evidence type="ECO:0000313" key="2">
    <source>
        <dbReference type="EMBL" id="GIJ47403.1"/>
    </source>
</evidence>
<dbReference type="SUPFAM" id="SSF55718">
    <property type="entry name" value="SCP-like"/>
    <property type="match status" value="1"/>
</dbReference>
<dbReference type="Proteomes" id="UP000619260">
    <property type="component" value="Unassembled WGS sequence"/>
</dbReference>
<dbReference type="AlphaFoldDB" id="A0A8J3YNL5"/>
<dbReference type="GO" id="GO:0016853">
    <property type="term" value="F:isomerase activity"/>
    <property type="evidence" value="ECO:0007669"/>
    <property type="project" value="UniProtKB-KW"/>
</dbReference>
<dbReference type="EMBL" id="BOPF01000015">
    <property type="protein sequence ID" value="GIJ47403.1"/>
    <property type="molecule type" value="Genomic_DNA"/>
</dbReference>
<comment type="caution">
    <text evidence="2">The sequence shown here is derived from an EMBL/GenBank/DDBJ whole genome shotgun (WGS) entry which is preliminary data.</text>
</comment>
<dbReference type="Gene3D" id="1.20.120.450">
    <property type="entry name" value="dinb family like domain"/>
    <property type="match status" value="1"/>
</dbReference>
<dbReference type="InterPro" id="IPR017517">
    <property type="entry name" value="Maleyloyr_isom"/>
</dbReference>
<evidence type="ECO:0000259" key="1">
    <source>
        <dbReference type="Pfam" id="PF11716"/>
    </source>
</evidence>
<sequence length="240" mass="25416">MTVDPLALIADVDRATARLLDAVAALDPAAAAAPSRLPGWTRGHLVTHVARNADSYTRLLEGARNGVFAAQYPDPARRDPEIAEGAGRDVAALADDLRTAHGRFAEAVRELPAEAWARHIRYLSGAEVPAAHIVWARLREVEVHHVDLGIGYEPSDWSEAFTLRFLHELTADLFRKALGTVVEVGFSVEASDLPFSGAVGGGGAVVRGHGHTLAAWLSGRGDGSGLVASTGGLPPVPRYM</sequence>
<organism evidence="2 3">
    <name type="scientific">Virgisporangium aliadipatigenens</name>
    <dbReference type="NCBI Taxonomy" id="741659"/>
    <lineage>
        <taxon>Bacteria</taxon>
        <taxon>Bacillati</taxon>
        <taxon>Actinomycetota</taxon>
        <taxon>Actinomycetes</taxon>
        <taxon>Micromonosporales</taxon>
        <taxon>Micromonosporaceae</taxon>
        <taxon>Virgisporangium</taxon>
    </lineage>
</organism>
<dbReference type="InterPro" id="IPR024344">
    <property type="entry name" value="MDMPI_metal-binding"/>
</dbReference>
<keyword evidence="3" id="KW-1185">Reference proteome</keyword>
<name>A0A8J3YNL5_9ACTN</name>
<feature type="domain" description="Mycothiol-dependent maleylpyruvate isomerase metal-binding" evidence="1">
    <location>
        <begin position="13"/>
        <end position="148"/>
    </location>
</feature>
<dbReference type="InterPro" id="IPR034660">
    <property type="entry name" value="DinB/YfiT-like"/>
</dbReference>
<proteinExistence type="predicted"/>
<reference evidence="2" key="1">
    <citation type="submission" date="2021-01" db="EMBL/GenBank/DDBJ databases">
        <title>Whole genome shotgun sequence of Virgisporangium aliadipatigenens NBRC 105644.</title>
        <authorList>
            <person name="Komaki H."/>
            <person name="Tamura T."/>
        </authorList>
    </citation>
    <scope>NUCLEOTIDE SEQUENCE</scope>
    <source>
        <strain evidence="2">NBRC 105644</strain>
    </source>
</reference>
<dbReference type="NCBIfam" id="TIGR03083">
    <property type="entry name" value="maleylpyruvate isomerase family mycothiol-dependent enzyme"/>
    <property type="match status" value="1"/>
</dbReference>
<dbReference type="SUPFAM" id="SSF109854">
    <property type="entry name" value="DinB/YfiT-like putative metalloenzymes"/>
    <property type="match status" value="1"/>
</dbReference>
<protein>
    <submittedName>
        <fullName evidence="2">Maleylpyruvate isomerase</fullName>
    </submittedName>
</protein>
<evidence type="ECO:0000313" key="3">
    <source>
        <dbReference type="Proteomes" id="UP000619260"/>
    </source>
</evidence>
<dbReference type="RefSeq" id="WP_203900924.1">
    <property type="nucleotide sequence ID" value="NZ_BOPF01000015.1"/>
</dbReference>
<gene>
    <name evidence="2" type="ORF">Val02_42890</name>
</gene>